<keyword evidence="1" id="KW-0812">Transmembrane</keyword>
<evidence type="ECO:0000313" key="3">
    <source>
        <dbReference type="Proteomes" id="UP000494106"/>
    </source>
</evidence>
<keyword evidence="1" id="KW-1133">Transmembrane helix</keyword>
<keyword evidence="1" id="KW-0472">Membrane</keyword>
<comment type="caution">
    <text evidence="2">The sequence shown here is derived from an EMBL/GenBank/DDBJ whole genome shotgun (WGS) entry which is preliminary data.</text>
</comment>
<dbReference type="Proteomes" id="UP000494106">
    <property type="component" value="Unassembled WGS sequence"/>
</dbReference>
<proteinExistence type="predicted"/>
<evidence type="ECO:0000256" key="1">
    <source>
        <dbReference type="SAM" id="Phobius"/>
    </source>
</evidence>
<name>A0A8S1BD64_ARCPL</name>
<accession>A0A8S1BD64</accession>
<gene>
    <name evidence="2" type="ORF">APLA_LOCUS17156</name>
</gene>
<keyword evidence="3" id="KW-1185">Reference proteome</keyword>
<sequence length="155" mass="17111">MVTESKLCIKNGKELFGQAQVCNVIVWLVIQILVSIAVVYGVVLYHRYIEPNSDSNTGSPKKKENKTVSLLLPTPILVKTSVAERKQAVMIFINYYLGKKIEDPFTANSIRLVVKGQNCVLARGTLLCKASDSVMSLPLNGLIKVLCAYSHQPCE</sequence>
<dbReference type="AlphaFoldDB" id="A0A8S1BD64"/>
<organism evidence="2 3">
    <name type="scientific">Arctia plantaginis</name>
    <name type="common">Wood tiger moth</name>
    <name type="synonym">Phalaena plantaginis</name>
    <dbReference type="NCBI Taxonomy" id="874455"/>
    <lineage>
        <taxon>Eukaryota</taxon>
        <taxon>Metazoa</taxon>
        <taxon>Ecdysozoa</taxon>
        <taxon>Arthropoda</taxon>
        <taxon>Hexapoda</taxon>
        <taxon>Insecta</taxon>
        <taxon>Pterygota</taxon>
        <taxon>Neoptera</taxon>
        <taxon>Endopterygota</taxon>
        <taxon>Lepidoptera</taxon>
        <taxon>Glossata</taxon>
        <taxon>Ditrysia</taxon>
        <taxon>Noctuoidea</taxon>
        <taxon>Erebidae</taxon>
        <taxon>Arctiinae</taxon>
        <taxon>Arctia</taxon>
    </lineage>
</organism>
<feature type="transmembrane region" description="Helical" evidence="1">
    <location>
        <begin position="24"/>
        <end position="45"/>
    </location>
</feature>
<reference evidence="2 3" key="1">
    <citation type="submission" date="2020-04" db="EMBL/GenBank/DDBJ databases">
        <authorList>
            <person name="Wallbank WR R."/>
            <person name="Pardo Diaz C."/>
            <person name="Kozak K."/>
            <person name="Martin S."/>
            <person name="Jiggins C."/>
            <person name="Moest M."/>
            <person name="Warren A I."/>
            <person name="Byers J.R.P. K."/>
            <person name="Montejo-Kovacevich G."/>
            <person name="Yen C E."/>
        </authorList>
    </citation>
    <scope>NUCLEOTIDE SEQUENCE [LARGE SCALE GENOMIC DNA]</scope>
</reference>
<dbReference type="EMBL" id="CADEBC010000648">
    <property type="protein sequence ID" value="CAB3259838.1"/>
    <property type="molecule type" value="Genomic_DNA"/>
</dbReference>
<dbReference type="OrthoDB" id="10265393at2759"/>
<protein>
    <submittedName>
        <fullName evidence="2">Uncharacterized protein</fullName>
    </submittedName>
</protein>
<evidence type="ECO:0000313" key="2">
    <source>
        <dbReference type="EMBL" id="CAB3259838.1"/>
    </source>
</evidence>